<protein>
    <recommendedName>
        <fullName evidence="1">Peptidase M20 domain-containing protein 2</fullName>
    </recommendedName>
</protein>
<dbReference type="SUPFAM" id="SSF53187">
    <property type="entry name" value="Zn-dependent exopeptidases"/>
    <property type="match status" value="1"/>
</dbReference>
<proteinExistence type="inferred from homology"/>
<dbReference type="PIRSF" id="PIRSF037226">
    <property type="entry name" value="Amidohydrolase_ACY1L2_prd"/>
    <property type="match status" value="1"/>
</dbReference>
<organism evidence="3 4">
    <name type="scientific">Corynebacterium frankenforstense DSM 45800</name>
    <dbReference type="NCBI Taxonomy" id="1437875"/>
    <lineage>
        <taxon>Bacteria</taxon>
        <taxon>Bacillati</taxon>
        <taxon>Actinomycetota</taxon>
        <taxon>Actinomycetes</taxon>
        <taxon>Mycobacteriales</taxon>
        <taxon>Corynebacteriaceae</taxon>
        <taxon>Corynebacterium</taxon>
    </lineage>
</organism>
<evidence type="ECO:0000256" key="1">
    <source>
        <dbReference type="PIRNR" id="PIRNR037226"/>
    </source>
</evidence>
<dbReference type="FunFam" id="3.30.70.360:FF:000004">
    <property type="entry name" value="Peptidase M20 domain-containing protein 2"/>
    <property type="match status" value="1"/>
</dbReference>
<evidence type="ECO:0000313" key="4">
    <source>
        <dbReference type="Proteomes" id="UP000185434"/>
    </source>
</evidence>
<dbReference type="AlphaFoldDB" id="A0A1L7CQ92"/>
<comment type="similarity">
    <text evidence="1">Belongs to the peptidase M20A family.</text>
</comment>
<dbReference type="KEGG" id="cfk:CFRA_00495"/>
<dbReference type="RefSeq" id="WP_075662995.1">
    <property type="nucleotide sequence ID" value="NZ_CP009247.1"/>
</dbReference>
<sequence length="451" mass="48779">MCETRDLTEPVAPNPAFTRHLAAATQEAKDTMRYHEPTQAGAPEKLSGRLEELVDSFREDIVGLSQHLHAHPETAFEEYGSVDKIVEILNKHGLEAEKGVYGVETAFESHLENGEGPTIAILSEYDALPNIGHACGHNVMAATGLGAYLGLAALVKEDPEAFHGTVKYIGTPAEEGSSGKEVMARGGAFKPEDMDAAIMLHSYGYDLADQIWLGRRVLTATFTGVAAHASSQPFMGRNALDAAALAYQGLAVLRQQVPPSDRIHAIITEGGTRQSIITERAEMKFYVRSKYPDTLKDLSRRVEKVLKGAAMMTDCAVELDWDYSPATLGVRTNDQLTSRWVEAQRKRGREPLPLGVVSEIIAASTDFGNVSYRVPGIHPLIKVGAEDEALHTRAFAKAAGTPAGDKAAVDGAYGLAQVALDFMTDAKLREAVKEEFEAAGGTVDVEHYFDD</sequence>
<dbReference type="SUPFAM" id="SSF55031">
    <property type="entry name" value="Bacterial exopeptidase dimerisation domain"/>
    <property type="match status" value="1"/>
</dbReference>
<reference evidence="3 4" key="1">
    <citation type="submission" date="2014-08" db="EMBL/GenBank/DDBJ databases">
        <title>Complete genome sequence of Corynebacterium frankenforstense ST18(T) (=DSM 45800(T)), isolated from raw cow milk.</title>
        <authorList>
            <person name="Ruckert C."/>
            <person name="Albersmeier A."/>
            <person name="Winkler A."/>
            <person name="Lipski A."/>
            <person name="Kalinowski J."/>
        </authorList>
    </citation>
    <scope>NUCLEOTIDE SEQUENCE [LARGE SCALE GENOMIC DNA]</scope>
    <source>
        <strain evidence="3 4">ST18</strain>
    </source>
</reference>
<dbReference type="InterPro" id="IPR036264">
    <property type="entry name" value="Bact_exopeptidase_dim_dom"/>
</dbReference>
<keyword evidence="4" id="KW-1185">Reference proteome</keyword>
<dbReference type="PANTHER" id="PTHR30575">
    <property type="entry name" value="PEPTIDASE M20"/>
    <property type="match status" value="1"/>
</dbReference>
<evidence type="ECO:0000259" key="2">
    <source>
        <dbReference type="Pfam" id="PF07687"/>
    </source>
</evidence>
<dbReference type="EMBL" id="CP009247">
    <property type="protein sequence ID" value="APT88020.1"/>
    <property type="molecule type" value="Genomic_DNA"/>
</dbReference>
<dbReference type="InterPro" id="IPR052030">
    <property type="entry name" value="Peptidase_M20/M20A_hydrolases"/>
</dbReference>
<dbReference type="GO" id="GO:0071713">
    <property type="term" value="F:para-aminobenzoyl-glutamate hydrolase activity"/>
    <property type="evidence" value="ECO:0007669"/>
    <property type="project" value="TreeGrafter"/>
</dbReference>
<dbReference type="CDD" id="cd05672">
    <property type="entry name" value="M20_ACY1L2-like"/>
    <property type="match status" value="1"/>
</dbReference>
<dbReference type="Proteomes" id="UP000185434">
    <property type="component" value="Chromosome"/>
</dbReference>
<dbReference type="GO" id="GO:0046657">
    <property type="term" value="P:folic acid catabolic process"/>
    <property type="evidence" value="ECO:0007669"/>
    <property type="project" value="TreeGrafter"/>
</dbReference>
<dbReference type="PANTHER" id="PTHR30575:SF0">
    <property type="entry name" value="XAA-ARG DIPEPTIDASE"/>
    <property type="match status" value="1"/>
</dbReference>
<dbReference type="InterPro" id="IPR017439">
    <property type="entry name" value="Amidohydrolase"/>
</dbReference>
<dbReference type="InterPro" id="IPR017144">
    <property type="entry name" value="Xaa-Arg_dipeptidase"/>
</dbReference>
<dbReference type="InterPro" id="IPR011650">
    <property type="entry name" value="Peptidase_M20_dimer"/>
</dbReference>
<dbReference type="GO" id="GO:0016805">
    <property type="term" value="F:dipeptidase activity"/>
    <property type="evidence" value="ECO:0007669"/>
    <property type="project" value="InterPro"/>
</dbReference>
<feature type="domain" description="Peptidase M20 dimerisation" evidence="2">
    <location>
        <begin position="219"/>
        <end position="308"/>
    </location>
</feature>
<dbReference type="Gene3D" id="3.40.630.10">
    <property type="entry name" value="Zn peptidases"/>
    <property type="match status" value="1"/>
</dbReference>
<dbReference type="OrthoDB" id="9781032at2"/>
<dbReference type="NCBIfam" id="TIGR01891">
    <property type="entry name" value="amidohydrolases"/>
    <property type="match status" value="1"/>
</dbReference>
<gene>
    <name evidence="3" type="ORF">CFRA_00495</name>
</gene>
<dbReference type="InterPro" id="IPR002933">
    <property type="entry name" value="Peptidase_M20"/>
</dbReference>
<evidence type="ECO:0000313" key="3">
    <source>
        <dbReference type="EMBL" id="APT88020.1"/>
    </source>
</evidence>
<name>A0A1L7CQ92_9CORY</name>
<dbReference type="GO" id="GO:0005737">
    <property type="term" value="C:cytoplasm"/>
    <property type="evidence" value="ECO:0007669"/>
    <property type="project" value="TreeGrafter"/>
</dbReference>
<dbReference type="Pfam" id="PF07687">
    <property type="entry name" value="M20_dimer"/>
    <property type="match status" value="1"/>
</dbReference>
<dbReference type="Pfam" id="PF01546">
    <property type="entry name" value="Peptidase_M20"/>
    <property type="match status" value="1"/>
</dbReference>
<accession>A0A1L7CQ92</accession>
<dbReference type="Gene3D" id="3.30.70.360">
    <property type="match status" value="1"/>
</dbReference>